<protein>
    <submittedName>
        <fullName evidence="10">Cold shock domain-containing protein E1-like</fullName>
    </submittedName>
</protein>
<dbReference type="PROSITE" id="PS00352">
    <property type="entry name" value="CSD_1"/>
    <property type="match status" value="3"/>
</dbReference>
<evidence type="ECO:0000256" key="5">
    <source>
        <dbReference type="ARBA" id="ARBA00044751"/>
    </source>
</evidence>
<feature type="domain" description="SUZ-C" evidence="8">
    <location>
        <begin position="781"/>
        <end position="821"/>
    </location>
</feature>
<comment type="subcellular location">
    <subcellularLocation>
        <location evidence="1">Cytoplasm</location>
    </subcellularLocation>
</comment>
<evidence type="ECO:0000256" key="4">
    <source>
        <dbReference type="ARBA" id="ARBA00022884"/>
    </source>
</evidence>
<evidence type="ECO:0000259" key="7">
    <source>
        <dbReference type="PROSITE" id="PS51857"/>
    </source>
</evidence>
<keyword evidence="2" id="KW-0963">Cytoplasm</keyword>
<dbReference type="GeneID" id="106460697"/>
<dbReference type="InterPro" id="IPR019844">
    <property type="entry name" value="CSD_CS"/>
</dbReference>
<feature type="compositionally biased region" description="Low complexity" evidence="6">
    <location>
        <begin position="15"/>
        <end position="26"/>
    </location>
</feature>
<dbReference type="PROSITE" id="PS51938">
    <property type="entry name" value="SUZ_C"/>
    <property type="match status" value="1"/>
</dbReference>
<evidence type="ECO:0000313" key="9">
    <source>
        <dbReference type="Proteomes" id="UP000694941"/>
    </source>
</evidence>
<evidence type="ECO:0000256" key="1">
    <source>
        <dbReference type="ARBA" id="ARBA00004496"/>
    </source>
</evidence>
<evidence type="ECO:0000313" key="10">
    <source>
        <dbReference type="RefSeq" id="XP_013775883.1"/>
    </source>
</evidence>
<comment type="similarity">
    <text evidence="5">Belongs to the UNR family.</text>
</comment>
<feature type="domain" description="CSD" evidence="7">
    <location>
        <begin position="52"/>
        <end position="116"/>
    </location>
</feature>
<evidence type="ECO:0000256" key="2">
    <source>
        <dbReference type="ARBA" id="ARBA00022490"/>
    </source>
</evidence>
<dbReference type="InterPro" id="IPR056400">
    <property type="entry name" value="CSDE1"/>
</dbReference>
<dbReference type="Pfam" id="PF00313">
    <property type="entry name" value="CSD"/>
    <property type="match status" value="4"/>
</dbReference>
<evidence type="ECO:0000256" key="6">
    <source>
        <dbReference type="SAM" id="MobiDB-lite"/>
    </source>
</evidence>
<dbReference type="Pfam" id="PF23456">
    <property type="entry name" value="CSDE1"/>
    <property type="match status" value="4"/>
</dbReference>
<dbReference type="PANTHER" id="PTHR12913:SF1">
    <property type="entry name" value="COLD SHOCK DOMAIN-CONTAINING PROTEIN E1"/>
    <property type="match status" value="1"/>
</dbReference>
<feature type="domain" description="CSD" evidence="7">
    <location>
        <begin position="369"/>
        <end position="434"/>
    </location>
</feature>
<feature type="region of interest" description="Disordered" evidence="6">
    <location>
        <begin position="1"/>
        <end position="49"/>
    </location>
</feature>
<proteinExistence type="inferred from homology"/>
<feature type="compositionally biased region" description="Low complexity" evidence="6">
    <location>
        <begin position="37"/>
        <end position="49"/>
    </location>
</feature>
<dbReference type="InterPro" id="IPR024642">
    <property type="entry name" value="SUZ-C"/>
</dbReference>
<dbReference type="InterPro" id="IPR011129">
    <property type="entry name" value="CSD"/>
</dbReference>
<dbReference type="RefSeq" id="XP_013775883.1">
    <property type="nucleotide sequence ID" value="XM_013920429.2"/>
</dbReference>
<dbReference type="PANTHER" id="PTHR12913">
    <property type="entry name" value="UNR PROTEIN N-RAS UPSTREAM GENE PROTEIN"/>
    <property type="match status" value="1"/>
</dbReference>
<name>A0ABM1B6P1_LIMPO</name>
<sequence>MSSPQWKNFQPPSQPSTTPSYQRSPSFSKTANNQDNSNMSSSTCSSSSSGLREAGIVEKLLHSYGFIQCSERQARLFFHFSQFSGKIEHLKIGDSVEYEMTYDRRTGKPIASSVTKISSEALSHEVLSDYRVSGFVTTEISDGSEGRVAYENRGECFFLPYTKDDLEYSNQHLKAKDKVAFHIATDKKSGNLRARKVRLEKAQPVRYQGVVCALKETFGFIERADVVKEIFFHSSECKEFRNLDLGADVEFSIQTRNNKEVAVNVTCLPSGTVVFEDIDSEETIGRVIDPIDRCQGRQQNDPLSGKIQYHFGGSDVDLPFGDKDPLGDFTLQRGDWVRFKVATDRRDNLQRATNIEILDESFLVSGEQREQGIISNLKESFGFIKCANRDSCVYFRFSELLNPDNPVQVQDEVEFTVTKDPVSSGRSHAIRIKQLPSGTVCLNSLEGNSGTGQSIGIVEKTPSNQWSSKSPSKGDSVPSCTNGIISFYKNGEKEIIHYQLKDCDSQNQPRSGDKVEFTINTSKVNNQKIANDVKVVSRQVKNGFRYAHRGFIAALKDSFGFIETEDHKSEVFFHFSVFDGNPSHLELGQEVGYGVTHKGGKQSAECVRKLAPGSIPAEEIYPEILNGTVYRTLRCFNPEQEEYSGLIALNNADEDGDINVGQPTLYPFGITSLYDKHDMLQKGDVVQFQIGIAKATEQEQAMNIKAVRTRHQSIVEAIRGSFGFLAHEVDGKKLFFHMSEVRDGMTLQTGDKVDFVVVHNQRTGRSSACNVVKTCDSLPSQRPERLISRLRIISDEGIGPRVIVVRQPKGPDGTTGFKTFHQTAQDQSTVATSKSLELSISKINSPPKIINTVVEIMPNVINGLNCNGTTELGDIGMTAVNILT</sequence>
<evidence type="ECO:0000256" key="3">
    <source>
        <dbReference type="ARBA" id="ARBA00022737"/>
    </source>
</evidence>
<dbReference type="InterPro" id="IPR002059">
    <property type="entry name" value="CSP_DNA-bd"/>
</dbReference>
<feature type="domain" description="CSD" evidence="7">
    <location>
        <begin position="206"/>
        <end position="267"/>
    </location>
</feature>
<feature type="compositionally biased region" description="Polar residues" evidence="6">
    <location>
        <begin position="27"/>
        <end position="36"/>
    </location>
</feature>
<keyword evidence="9" id="KW-1185">Reference proteome</keyword>
<dbReference type="Gene3D" id="2.40.50.140">
    <property type="entry name" value="Nucleic acid-binding proteins"/>
    <property type="match status" value="6"/>
</dbReference>
<keyword evidence="3" id="KW-0677">Repeat</keyword>
<organism evidence="9 10">
    <name type="scientific">Limulus polyphemus</name>
    <name type="common">Atlantic horseshoe crab</name>
    <dbReference type="NCBI Taxonomy" id="6850"/>
    <lineage>
        <taxon>Eukaryota</taxon>
        <taxon>Metazoa</taxon>
        <taxon>Ecdysozoa</taxon>
        <taxon>Arthropoda</taxon>
        <taxon>Chelicerata</taxon>
        <taxon>Merostomata</taxon>
        <taxon>Xiphosura</taxon>
        <taxon>Limulidae</taxon>
        <taxon>Limulus</taxon>
    </lineage>
</organism>
<feature type="domain" description="CSD" evidence="7">
    <location>
        <begin position="710"/>
        <end position="773"/>
    </location>
</feature>
<feature type="domain" description="CSD" evidence="7">
    <location>
        <begin position="547"/>
        <end position="609"/>
    </location>
</feature>
<reference evidence="10" key="1">
    <citation type="submission" date="2025-08" db="UniProtKB">
        <authorList>
            <consortium name="RefSeq"/>
        </authorList>
    </citation>
    <scope>IDENTIFICATION</scope>
    <source>
        <tissue evidence="10">Muscle</tissue>
    </source>
</reference>
<dbReference type="InterPro" id="IPR012340">
    <property type="entry name" value="NA-bd_OB-fold"/>
</dbReference>
<accession>A0ABM1B6P1</accession>
<dbReference type="SUPFAM" id="SSF50249">
    <property type="entry name" value="Nucleic acid-binding proteins"/>
    <property type="match status" value="5"/>
</dbReference>
<dbReference type="SMART" id="SM00357">
    <property type="entry name" value="CSP"/>
    <property type="match status" value="5"/>
</dbReference>
<keyword evidence="4" id="KW-0694">RNA-binding</keyword>
<dbReference type="CDD" id="cd04458">
    <property type="entry name" value="CSP_CDS"/>
    <property type="match status" value="3"/>
</dbReference>
<dbReference type="Pfam" id="PF12901">
    <property type="entry name" value="SUZ-C"/>
    <property type="match status" value="1"/>
</dbReference>
<gene>
    <name evidence="10" type="primary">LOC106460697</name>
</gene>
<dbReference type="PROSITE" id="PS51857">
    <property type="entry name" value="CSD_2"/>
    <property type="match status" value="5"/>
</dbReference>
<dbReference type="Proteomes" id="UP000694941">
    <property type="component" value="Unplaced"/>
</dbReference>
<evidence type="ECO:0000259" key="8">
    <source>
        <dbReference type="PROSITE" id="PS51938"/>
    </source>
</evidence>